<dbReference type="PANTHER" id="PTHR35179">
    <property type="entry name" value="PROTEIN CBG02620"/>
    <property type="match status" value="1"/>
</dbReference>
<reference evidence="1" key="1">
    <citation type="journal article" date="2021" name="Nat. Commun.">
        <title>Genetic determinants of endophytism in the Arabidopsis root mycobiome.</title>
        <authorList>
            <person name="Mesny F."/>
            <person name="Miyauchi S."/>
            <person name="Thiergart T."/>
            <person name="Pickel B."/>
            <person name="Atanasova L."/>
            <person name="Karlsson M."/>
            <person name="Huettel B."/>
            <person name="Barry K.W."/>
            <person name="Haridas S."/>
            <person name="Chen C."/>
            <person name="Bauer D."/>
            <person name="Andreopoulos W."/>
            <person name="Pangilinan J."/>
            <person name="LaButti K."/>
            <person name="Riley R."/>
            <person name="Lipzen A."/>
            <person name="Clum A."/>
            <person name="Drula E."/>
            <person name="Henrissat B."/>
            <person name="Kohler A."/>
            <person name="Grigoriev I.V."/>
            <person name="Martin F.M."/>
            <person name="Hacquard S."/>
        </authorList>
    </citation>
    <scope>NUCLEOTIDE SEQUENCE</scope>
    <source>
        <strain evidence="1">MPI-SDFR-AT-0117</strain>
    </source>
</reference>
<evidence type="ECO:0000313" key="2">
    <source>
        <dbReference type="Proteomes" id="UP000770015"/>
    </source>
</evidence>
<dbReference type="AlphaFoldDB" id="A0A9P8V7C9"/>
<evidence type="ECO:0008006" key="3">
    <source>
        <dbReference type="Google" id="ProtNLM"/>
    </source>
</evidence>
<gene>
    <name evidence="1" type="ORF">F5X68DRAFT_269775</name>
</gene>
<dbReference type="Proteomes" id="UP000770015">
    <property type="component" value="Unassembled WGS sequence"/>
</dbReference>
<evidence type="ECO:0000313" key="1">
    <source>
        <dbReference type="EMBL" id="KAH6682294.1"/>
    </source>
</evidence>
<sequence length="386" mass="42660">MASPTTAEISLRDLKNDSTSSATITNVKHLTSYNWIEASTPTIAVPGSPALWAPPALSRQLLQDTGLIHIAQNAFRNPNSPLEPLFQALRTANPSFDLNSIDVVTDRNNMRKLLSFVDPTSNPYGVDPFAMAIEVVNNTAIFSRQETKTYEILGPNDFRGFGHEFEKAYTKEQVHGSTGHHRIVTYDFGGMKFILRHETDGYVASKSGDDLAEALESLSVSATTGASTKPIAGSKMTIRKEGKMTPLESTLEIKTRVFHKPLDINSVAPQLWLSQTPKLVRAYHRRGLFENPKVEDVTAAIKAWEKENSKHLAKLAALVRKIIAVAKDLGGAVMLRYGGVGEKLVLTRVSGQKKMLPEGMDSYWDVKKVESRDILADKEEKKKAKK</sequence>
<protein>
    <recommendedName>
        <fullName evidence="3">Geranylgeranyl pyrophosphate synthetase</fullName>
    </recommendedName>
</protein>
<dbReference type="EMBL" id="JAGSXJ010000018">
    <property type="protein sequence ID" value="KAH6682294.1"/>
    <property type="molecule type" value="Genomic_DNA"/>
</dbReference>
<keyword evidence="2" id="KW-1185">Reference proteome</keyword>
<dbReference type="PANTHER" id="PTHR35179:SF2">
    <property type="entry name" value="START DOMAIN-CONTAINING PROTEIN"/>
    <property type="match status" value="1"/>
</dbReference>
<name>A0A9P8V7C9_9PEZI</name>
<organism evidence="1 2">
    <name type="scientific">Plectosphaerella plurivora</name>
    <dbReference type="NCBI Taxonomy" id="936078"/>
    <lineage>
        <taxon>Eukaryota</taxon>
        <taxon>Fungi</taxon>
        <taxon>Dikarya</taxon>
        <taxon>Ascomycota</taxon>
        <taxon>Pezizomycotina</taxon>
        <taxon>Sordariomycetes</taxon>
        <taxon>Hypocreomycetidae</taxon>
        <taxon>Glomerellales</taxon>
        <taxon>Plectosphaerellaceae</taxon>
        <taxon>Plectosphaerella</taxon>
    </lineage>
</organism>
<proteinExistence type="predicted"/>
<comment type="caution">
    <text evidence="1">The sequence shown here is derived from an EMBL/GenBank/DDBJ whole genome shotgun (WGS) entry which is preliminary data.</text>
</comment>
<accession>A0A9P8V7C9</accession>
<dbReference type="OrthoDB" id="420564at2759"/>